<dbReference type="KEGG" id="aacx:DEACI_1240"/>
<protein>
    <submittedName>
        <fullName evidence="1">Uncharacterized protein</fullName>
    </submittedName>
</protein>
<reference evidence="2" key="1">
    <citation type="submission" date="2014-11" db="EMBL/GenBank/DDBJ databases">
        <authorList>
            <person name="Hornung B.V."/>
        </authorList>
    </citation>
    <scope>NUCLEOTIDE SEQUENCE</scope>
    <source>
        <strain evidence="2">INE</strain>
    </source>
</reference>
<reference evidence="1" key="2">
    <citation type="submission" date="2020-01" db="EMBL/GenBank/DDBJ databases">
        <authorList>
            <person name="Hornung B."/>
        </authorList>
    </citation>
    <scope>NUCLEOTIDE SEQUENCE</scope>
    <source>
        <strain evidence="1">PacBioINE</strain>
    </source>
</reference>
<dbReference type="EMBL" id="LR746496">
    <property type="protein sequence ID" value="CAA7600587.1"/>
    <property type="molecule type" value="Genomic_DNA"/>
</dbReference>
<evidence type="ECO:0000313" key="2">
    <source>
        <dbReference type="EMBL" id="CEJ09494.1"/>
    </source>
</evidence>
<sequence>MNRSELKSVFSEEIGQYLDYIVASGYKEKSYCNHLRQFDHFCIEHEICQPVFTSQHATEWIQRKENEASTTHYL</sequence>
<dbReference type="AlphaFoldDB" id="A0A8S0XVT9"/>
<accession>A0A8S0XVT9</accession>
<dbReference type="EMBL" id="CDGJ01000133">
    <property type="protein sequence ID" value="CEJ09494.1"/>
    <property type="molecule type" value="Genomic_DNA"/>
</dbReference>
<proteinExistence type="predicted"/>
<name>A0A8S0XVT9_9FIRM</name>
<evidence type="ECO:0000313" key="1">
    <source>
        <dbReference type="EMBL" id="CAA7600587.1"/>
    </source>
</evidence>
<dbReference type="Proteomes" id="UP000836597">
    <property type="component" value="Chromosome"/>
</dbReference>
<evidence type="ECO:0000313" key="3">
    <source>
        <dbReference type="Proteomes" id="UP001071230"/>
    </source>
</evidence>
<dbReference type="Proteomes" id="UP001071230">
    <property type="component" value="Unassembled WGS sequence"/>
</dbReference>
<gene>
    <name evidence="1" type="ORF">DEACI_1240</name>
    <name evidence="2" type="ORF">DEACI_3978</name>
</gene>
<organism evidence="1">
    <name type="scientific">Acididesulfobacillus acetoxydans</name>
    <dbReference type="NCBI Taxonomy" id="1561005"/>
    <lineage>
        <taxon>Bacteria</taxon>
        <taxon>Bacillati</taxon>
        <taxon>Bacillota</taxon>
        <taxon>Clostridia</taxon>
        <taxon>Eubacteriales</taxon>
        <taxon>Peptococcaceae</taxon>
        <taxon>Acididesulfobacillus</taxon>
    </lineage>
</organism>
<keyword evidence="3" id="KW-1185">Reference proteome</keyword>